<dbReference type="Pfam" id="PF01321">
    <property type="entry name" value="Creatinase_N"/>
    <property type="match status" value="1"/>
</dbReference>
<protein>
    <recommendedName>
        <fullName evidence="4">Protein kinase domain-containing protein</fullName>
    </recommendedName>
</protein>
<dbReference type="InterPro" id="IPR000587">
    <property type="entry name" value="Creatinase_N"/>
</dbReference>
<evidence type="ECO:0000256" key="2">
    <source>
        <dbReference type="ARBA" id="ARBA00022840"/>
    </source>
</evidence>
<keyword evidence="6" id="KW-1185">Reference proteome</keyword>
<dbReference type="HOGENOM" id="CLU_021982_0_0_1"/>
<dbReference type="Gene3D" id="1.10.510.10">
    <property type="entry name" value="Transferase(Phosphotransferase) domain 1"/>
    <property type="match status" value="1"/>
</dbReference>
<feature type="domain" description="Protein kinase" evidence="4">
    <location>
        <begin position="447"/>
        <end position="733"/>
    </location>
</feature>
<evidence type="ECO:0000313" key="6">
    <source>
        <dbReference type="Proteomes" id="UP000027265"/>
    </source>
</evidence>
<dbReference type="InterPro" id="IPR001245">
    <property type="entry name" value="Ser-Thr/Tyr_kinase_cat_dom"/>
</dbReference>
<dbReference type="Gene3D" id="3.40.350.10">
    <property type="entry name" value="Creatinase/prolidase N-terminal domain"/>
    <property type="match status" value="2"/>
</dbReference>
<dbReference type="InterPro" id="IPR029149">
    <property type="entry name" value="Creatin/AminoP/Spt16_N"/>
</dbReference>
<dbReference type="PANTHER" id="PTHR44329:SF298">
    <property type="entry name" value="MIXED LINEAGE KINASE DOMAIN-LIKE PROTEIN"/>
    <property type="match status" value="1"/>
</dbReference>
<dbReference type="InterPro" id="IPR008266">
    <property type="entry name" value="Tyr_kinase_AS"/>
</dbReference>
<evidence type="ECO:0000313" key="5">
    <source>
        <dbReference type="EMBL" id="KDQ51594.1"/>
    </source>
</evidence>
<feature type="binding site" evidence="3">
    <location>
        <position position="474"/>
    </location>
    <ligand>
        <name>ATP</name>
        <dbReference type="ChEBI" id="CHEBI:30616"/>
    </ligand>
</feature>
<dbReference type="Pfam" id="PF07714">
    <property type="entry name" value="PK_Tyr_Ser-Thr"/>
    <property type="match status" value="1"/>
</dbReference>
<dbReference type="PROSITE" id="PS00109">
    <property type="entry name" value="PROTEIN_KINASE_TYR"/>
    <property type="match status" value="1"/>
</dbReference>
<accession>A0A067PA10</accession>
<dbReference type="EMBL" id="KL197747">
    <property type="protein sequence ID" value="KDQ51594.1"/>
    <property type="molecule type" value="Genomic_DNA"/>
</dbReference>
<dbReference type="AlphaFoldDB" id="A0A067PA10"/>
<dbReference type="InterPro" id="IPR011009">
    <property type="entry name" value="Kinase-like_dom_sf"/>
</dbReference>
<dbReference type="PROSITE" id="PS50011">
    <property type="entry name" value="PROTEIN_KINASE_DOM"/>
    <property type="match status" value="1"/>
</dbReference>
<dbReference type="Pfam" id="PF16189">
    <property type="entry name" value="Creatinase_N_2"/>
    <property type="match status" value="1"/>
</dbReference>
<dbReference type="STRING" id="933084.A0A067PA10"/>
<proteinExistence type="predicted"/>
<dbReference type="InParanoid" id="A0A067PA10"/>
<dbReference type="Proteomes" id="UP000027265">
    <property type="component" value="Unassembled WGS sequence"/>
</dbReference>
<dbReference type="PROSITE" id="PS00107">
    <property type="entry name" value="PROTEIN_KINASE_ATP"/>
    <property type="match status" value="1"/>
</dbReference>
<reference evidence="6" key="1">
    <citation type="journal article" date="2014" name="Proc. Natl. Acad. Sci. U.S.A.">
        <title>Extensive sampling of basidiomycete genomes demonstrates inadequacy of the white-rot/brown-rot paradigm for wood decay fungi.</title>
        <authorList>
            <person name="Riley R."/>
            <person name="Salamov A.A."/>
            <person name="Brown D.W."/>
            <person name="Nagy L.G."/>
            <person name="Floudas D."/>
            <person name="Held B.W."/>
            <person name="Levasseur A."/>
            <person name="Lombard V."/>
            <person name="Morin E."/>
            <person name="Otillar R."/>
            <person name="Lindquist E.A."/>
            <person name="Sun H."/>
            <person name="LaButti K.M."/>
            <person name="Schmutz J."/>
            <person name="Jabbour D."/>
            <person name="Luo H."/>
            <person name="Baker S.E."/>
            <person name="Pisabarro A.G."/>
            <person name="Walton J.D."/>
            <person name="Blanchette R.A."/>
            <person name="Henrissat B."/>
            <person name="Martin F."/>
            <person name="Cullen D."/>
            <person name="Hibbett D.S."/>
            <person name="Grigoriev I.V."/>
        </authorList>
    </citation>
    <scope>NUCLEOTIDE SEQUENCE [LARGE SCALE GENOMIC DNA]</scope>
    <source>
        <strain evidence="6">MUCL 33604</strain>
    </source>
</reference>
<dbReference type="SUPFAM" id="SSF56112">
    <property type="entry name" value="Protein kinase-like (PK-like)"/>
    <property type="match status" value="1"/>
</dbReference>
<sequence>MTKEQLDYYIIPSQNAHGVADLNDSRLEYISGYAGSLSLAVVSKIAAYLFVDRKELLVAQEKVQRGHWFVIPVDVDKSPDFWVSWLATRTEKATVGIDPRLIWDDTAVMLRSLLAIKQSQLKTPTQNLIDKIWAEKSGRSSGASFPDLPTSLHPSRRIGQVQDWIKKQPPSTIVNTDGRMSTERPSGTVLVSPEDISFLMHLEGACHFQAYLYIGLSQCFLFMGESDESVDERVSKFLEAIKIKIRPYKDFYTFLRRREWGAGKILISSRTTHATVLFLTKGDTRCYTLAPSLIDHIKSVEHSVEESVLLWLKYHDSLFKESPLDAHSVGEIIAQDATSLLFRNEEQSPANTTLVELDDNDPSAWTSVRTKLLTWLQHIVESHDACHQVCRLTGQLADNFAEALLKVVVWINTTSHFHRKFPWLTPEDASERLPPSLFLGKNTVVDDGRTDPVGGGGFADIFKGTYEGKPVAMKRFRRFLPLAIDRKTQASRRMFLQEALVWRQLDHRFILPMWGIWSERPETVPYMILPWMKRGNAMDYTQARISRQEVDRLLLEITEGLIYLHGEDIIHGDLCGRNILIDDEYHVQLCDFGLVSLFADPTSKLYLPNSRRAGGTMAWMAPELFRSTPTVGSNLPTDVASPSKPTDIYAFGVVVWELYSGKVPFDGVMEYDIRTRVSSGELILENPGVGDFGRRMGSGLWGLAQLCLGRTPSSRPNAAELSKQLKALQDPVV</sequence>
<name>A0A067PA10_9AGAM</name>
<evidence type="ECO:0000256" key="1">
    <source>
        <dbReference type="ARBA" id="ARBA00022741"/>
    </source>
</evidence>
<dbReference type="OrthoDB" id="4062651at2759"/>
<evidence type="ECO:0000256" key="3">
    <source>
        <dbReference type="PROSITE-ProRule" id="PRU10141"/>
    </source>
</evidence>
<evidence type="ECO:0000259" key="4">
    <source>
        <dbReference type="PROSITE" id="PS50011"/>
    </source>
</evidence>
<gene>
    <name evidence="5" type="ORF">JAAARDRAFT_505545</name>
</gene>
<dbReference type="GO" id="GO:0004674">
    <property type="term" value="F:protein serine/threonine kinase activity"/>
    <property type="evidence" value="ECO:0007669"/>
    <property type="project" value="TreeGrafter"/>
</dbReference>
<dbReference type="GO" id="GO:0005524">
    <property type="term" value="F:ATP binding"/>
    <property type="evidence" value="ECO:0007669"/>
    <property type="project" value="UniProtKB-UniRule"/>
</dbReference>
<dbReference type="PANTHER" id="PTHR44329">
    <property type="entry name" value="SERINE/THREONINE-PROTEIN KINASE TNNI3K-RELATED"/>
    <property type="match status" value="1"/>
</dbReference>
<keyword evidence="1 3" id="KW-0547">Nucleotide-binding</keyword>
<keyword evidence="2 3" id="KW-0067">ATP-binding</keyword>
<organism evidence="5 6">
    <name type="scientific">Jaapia argillacea MUCL 33604</name>
    <dbReference type="NCBI Taxonomy" id="933084"/>
    <lineage>
        <taxon>Eukaryota</taxon>
        <taxon>Fungi</taxon>
        <taxon>Dikarya</taxon>
        <taxon>Basidiomycota</taxon>
        <taxon>Agaricomycotina</taxon>
        <taxon>Agaricomycetes</taxon>
        <taxon>Agaricomycetidae</taxon>
        <taxon>Jaapiales</taxon>
        <taxon>Jaapiaceae</taxon>
        <taxon>Jaapia</taxon>
    </lineage>
</organism>
<dbReference type="InterPro" id="IPR051681">
    <property type="entry name" value="Ser/Thr_Kinases-Pseudokinases"/>
</dbReference>
<dbReference type="InterPro" id="IPR000719">
    <property type="entry name" value="Prot_kinase_dom"/>
</dbReference>
<dbReference type="InterPro" id="IPR017441">
    <property type="entry name" value="Protein_kinase_ATP_BS"/>
</dbReference>